<evidence type="ECO:0000313" key="2">
    <source>
        <dbReference type="Proteomes" id="UP001152755"/>
    </source>
</evidence>
<dbReference type="Gene3D" id="3.30.70.1260">
    <property type="entry name" value="bacterial protein sp0830 like"/>
    <property type="match status" value="1"/>
</dbReference>
<name>A0A9X4RFV5_9ACTN</name>
<protein>
    <submittedName>
        <fullName evidence="1">DUF1697 domain-containing protein</fullName>
    </submittedName>
</protein>
<dbReference type="PIRSF" id="PIRSF008502">
    <property type="entry name" value="UCP008502"/>
    <property type="match status" value="1"/>
</dbReference>
<reference evidence="1" key="1">
    <citation type="submission" date="2022-08" db="EMBL/GenBank/DDBJ databases">
        <title>Genome analysis of Corynebacteriales strain.</title>
        <authorList>
            <person name="Lee S.D."/>
        </authorList>
    </citation>
    <scope>NUCLEOTIDE SEQUENCE</scope>
    <source>
        <strain evidence="1">D3-21</strain>
    </source>
</reference>
<dbReference type="RefSeq" id="WP_277834341.1">
    <property type="nucleotide sequence ID" value="NZ_JAAIVF010000006.1"/>
</dbReference>
<dbReference type="Proteomes" id="UP001152755">
    <property type="component" value="Unassembled WGS sequence"/>
</dbReference>
<dbReference type="AlphaFoldDB" id="A0A9X4RFV5"/>
<accession>A0A9X4RFV5</accession>
<gene>
    <name evidence="1" type="ORF">NVS88_02165</name>
</gene>
<keyword evidence="2" id="KW-1185">Reference proteome</keyword>
<sequence length="174" mass="19440">MTRYITLLRGINVGGINIKMADLRAAVADLGYADVKTVLASGNVLFDSDRTDVAGLKSELEARLRDRFGYEAWVIVLDQATLRAVVDGYPFEPDREGWHPYVLFGSDPAVLTELLDLAPDLDPSLERVRGGDGVLYWEVERGHTLDSRFGKTTGRARYKPSTTTRNLRTLRKLL</sequence>
<dbReference type="SUPFAM" id="SSF160379">
    <property type="entry name" value="SP0830-like"/>
    <property type="match status" value="1"/>
</dbReference>
<comment type="caution">
    <text evidence="1">The sequence shown here is derived from an EMBL/GenBank/DDBJ whole genome shotgun (WGS) entry which is preliminary data.</text>
</comment>
<organism evidence="1 2">
    <name type="scientific">Speluncibacter jeojiensis</name>
    <dbReference type="NCBI Taxonomy" id="2710754"/>
    <lineage>
        <taxon>Bacteria</taxon>
        <taxon>Bacillati</taxon>
        <taxon>Actinomycetota</taxon>
        <taxon>Actinomycetes</taxon>
        <taxon>Mycobacteriales</taxon>
        <taxon>Speluncibacteraceae</taxon>
        <taxon>Speluncibacter</taxon>
    </lineage>
</organism>
<proteinExistence type="predicted"/>
<dbReference type="Gene3D" id="3.30.70.1280">
    <property type="entry name" value="SP0830-like domains"/>
    <property type="match status" value="1"/>
</dbReference>
<dbReference type="EMBL" id="JANRHA010000001">
    <property type="protein sequence ID" value="MDG3013356.1"/>
    <property type="molecule type" value="Genomic_DNA"/>
</dbReference>
<dbReference type="InterPro" id="IPR012545">
    <property type="entry name" value="DUF1697"/>
</dbReference>
<dbReference type="PANTHER" id="PTHR36439">
    <property type="entry name" value="BLL4334 PROTEIN"/>
    <property type="match status" value="1"/>
</dbReference>
<dbReference type="Pfam" id="PF08002">
    <property type="entry name" value="DUF1697"/>
    <property type="match status" value="1"/>
</dbReference>
<evidence type="ECO:0000313" key="1">
    <source>
        <dbReference type="EMBL" id="MDG3013356.1"/>
    </source>
</evidence>
<dbReference type="PANTHER" id="PTHR36439:SF1">
    <property type="entry name" value="DUF1697 DOMAIN-CONTAINING PROTEIN"/>
    <property type="match status" value="1"/>
</dbReference>